<evidence type="ECO:0000313" key="3">
    <source>
        <dbReference type="Proteomes" id="UP001152747"/>
    </source>
</evidence>
<keyword evidence="3" id="KW-1185">Reference proteome</keyword>
<proteinExistence type="predicted"/>
<evidence type="ECO:0000256" key="1">
    <source>
        <dbReference type="SAM" id="SignalP"/>
    </source>
</evidence>
<organism evidence="2 3">
    <name type="scientific">Caenorhabditis angaria</name>
    <dbReference type="NCBI Taxonomy" id="860376"/>
    <lineage>
        <taxon>Eukaryota</taxon>
        <taxon>Metazoa</taxon>
        <taxon>Ecdysozoa</taxon>
        <taxon>Nematoda</taxon>
        <taxon>Chromadorea</taxon>
        <taxon>Rhabditida</taxon>
        <taxon>Rhabditina</taxon>
        <taxon>Rhabditomorpha</taxon>
        <taxon>Rhabditoidea</taxon>
        <taxon>Rhabditidae</taxon>
        <taxon>Peloderinae</taxon>
        <taxon>Caenorhabditis</taxon>
    </lineage>
</organism>
<dbReference type="Proteomes" id="UP001152747">
    <property type="component" value="Unassembled WGS sequence"/>
</dbReference>
<gene>
    <name evidence="2" type="ORF">CAMP_LOCUS678</name>
</gene>
<protein>
    <submittedName>
        <fullName evidence="2">Uncharacterized protein</fullName>
    </submittedName>
</protein>
<dbReference type="EMBL" id="CANHGI010000001">
    <property type="protein sequence ID" value="CAI5438041.1"/>
    <property type="molecule type" value="Genomic_DNA"/>
</dbReference>
<accession>A0A9P1I3F1</accession>
<feature type="signal peptide" evidence="1">
    <location>
        <begin position="1"/>
        <end position="15"/>
    </location>
</feature>
<evidence type="ECO:0000313" key="2">
    <source>
        <dbReference type="EMBL" id="CAI5438041.1"/>
    </source>
</evidence>
<dbReference type="AlphaFoldDB" id="A0A9P1I3F1"/>
<name>A0A9P1I3F1_9PELO</name>
<reference evidence="2" key="1">
    <citation type="submission" date="2022-11" db="EMBL/GenBank/DDBJ databases">
        <authorList>
            <person name="Kikuchi T."/>
        </authorList>
    </citation>
    <scope>NUCLEOTIDE SEQUENCE</scope>
    <source>
        <strain evidence="2">PS1010</strain>
    </source>
</reference>
<sequence length="249" mass="29387">MWFIFIFSLIFPCFAKQSLPPFHELAGRKFEVTDTLEPAQKMIELYTNGANIFHESFESDGCAVFQKKSLINANVLKVFKYTKSMVFFVESTDPKFKYRIKLHSTLDSYGRHFIANARTYQCREDLAEQYLFDFAKKHLITLIAKESPIHYSRFKYTNCQNGTYNRDEFLSEIVPRWINLEPIEITDVHRFTAFIRDLLDYSADEIAKTPININRNYVQYSANLGTHLKVQFEFEEDFGLYFLGREFPC</sequence>
<feature type="chain" id="PRO_5040437238" evidence="1">
    <location>
        <begin position="16"/>
        <end position="249"/>
    </location>
</feature>
<keyword evidence="1" id="KW-0732">Signal</keyword>
<comment type="caution">
    <text evidence="2">The sequence shown here is derived from an EMBL/GenBank/DDBJ whole genome shotgun (WGS) entry which is preliminary data.</text>
</comment>